<evidence type="ECO:0000313" key="2">
    <source>
        <dbReference type="EMBL" id="CAA0839864.1"/>
    </source>
</evidence>
<dbReference type="Pfam" id="PF14244">
    <property type="entry name" value="Retrotran_gag_3"/>
    <property type="match status" value="1"/>
</dbReference>
<keyword evidence="3" id="KW-1185">Reference proteome</keyword>
<dbReference type="PANTHER" id="PTHR37610:SF97">
    <property type="entry name" value="RETROTRANSPOSON GAG DOMAIN-CONTAINING PROTEIN"/>
    <property type="match status" value="1"/>
</dbReference>
<dbReference type="InterPro" id="IPR029472">
    <property type="entry name" value="Copia-like_N"/>
</dbReference>
<dbReference type="OrthoDB" id="1166488at2759"/>
<feature type="domain" description="Retrotransposon Copia-like N-terminal" evidence="1">
    <location>
        <begin position="4"/>
        <end position="39"/>
    </location>
</feature>
<name>A0A9N7RP20_STRHE</name>
<dbReference type="Proteomes" id="UP001153555">
    <property type="component" value="Unassembled WGS sequence"/>
</dbReference>
<proteinExistence type="predicted"/>
<comment type="caution">
    <text evidence="2">The sequence shown here is derived from an EMBL/GenBank/DDBJ whole genome shotgun (WGS) entry which is preliminary data.</text>
</comment>
<evidence type="ECO:0000259" key="1">
    <source>
        <dbReference type="Pfam" id="PF14244"/>
    </source>
</evidence>
<sequence>MPQTKVILTGEKYSTWDKAVRRALEAKNKAGFVDGSIHKSAVIKYFTKLKGIWDVFANYKDVVVCTYVGCTCGVTTRLAAKRKTEMMHRFLMGLNAESYGVVRS</sequence>
<dbReference type="EMBL" id="CACSLK010031655">
    <property type="protein sequence ID" value="CAA0839864.1"/>
    <property type="molecule type" value="Genomic_DNA"/>
</dbReference>
<gene>
    <name evidence="2" type="ORF">SHERM_06330</name>
</gene>
<reference evidence="2" key="1">
    <citation type="submission" date="2019-12" db="EMBL/GenBank/DDBJ databases">
        <authorList>
            <person name="Scholes J."/>
        </authorList>
    </citation>
    <scope>NUCLEOTIDE SEQUENCE</scope>
</reference>
<protein>
    <recommendedName>
        <fullName evidence="1">Retrotransposon Copia-like N-terminal domain-containing protein</fullName>
    </recommendedName>
</protein>
<organism evidence="2 3">
    <name type="scientific">Striga hermonthica</name>
    <name type="common">Purple witchweed</name>
    <name type="synonym">Buchnera hermonthica</name>
    <dbReference type="NCBI Taxonomy" id="68872"/>
    <lineage>
        <taxon>Eukaryota</taxon>
        <taxon>Viridiplantae</taxon>
        <taxon>Streptophyta</taxon>
        <taxon>Embryophyta</taxon>
        <taxon>Tracheophyta</taxon>
        <taxon>Spermatophyta</taxon>
        <taxon>Magnoliopsida</taxon>
        <taxon>eudicotyledons</taxon>
        <taxon>Gunneridae</taxon>
        <taxon>Pentapetalae</taxon>
        <taxon>asterids</taxon>
        <taxon>lamiids</taxon>
        <taxon>Lamiales</taxon>
        <taxon>Orobanchaceae</taxon>
        <taxon>Buchnereae</taxon>
        <taxon>Striga</taxon>
    </lineage>
</organism>
<dbReference type="AlphaFoldDB" id="A0A9N7RP20"/>
<dbReference type="PANTHER" id="PTHR37610">
    <property type="entry name" value="CCHC-TYPE DOMAIN-CONTAINING PROTEIN"/>
    <property type="match status" value="1"/>
</dbReference>
<evidence type="ECO:0000313" key="3">
    <source>
        <dbReference type="Proteomes" id="UP001153555"/>
    </source>
</evidence>
<accession>A0A9N7RP20</accession>